<feature type="transmembrane region" description="Helical" evidence="5">
    <location>
        <begin position="177"/>
        <end position="197"/>
    </location>
</feature>
<sequence length="452" mass="47398">MDSPRAVDVQTFINEHPFSPFQWFIFAMCFVIVLLDGFDTAAIGFIAPSLLGEWGIAKPALAPVLSAALFGLACGALASGPLSDRIGRRTILLGSVLLFGVACLASSFSSSIGQLTWLRFVTGVGLGAAMPNAVTMMGEFCPDRRRATVINLMFCGFPLGAACGGFLAAWMIPHFGWRSVLVLGGVTPLVLAVPLFLRMPESVRYRVANHHPAERIRAALARISPDAARAQVFAMSENAPQTQGKGLGVVLSPAYLIGSVMLWIAYFMGLVIFYASINWMPLLLKDAGLTPANATLVSALFPLGGVGAVLCGVLMDRFNANRIIAVCYALTALSVWAIGQAVGNVGALVLVVFVAGVLMNTAQSSLPALAAAFYPTQGRGTGVAWMLGIGRFGGIAGSFLVAELTRRHFTFAGIFSTVAVAGLIAGAALLIKQAARPQESGSDTAKKASFGH</sequence>
<dbReference type="OrthoDB" id="7066727at2"/>
<accession>A0A7Z2GQ77</accession>
<keyword evidence="3 5" id="KW-1133">Transmembrane helix</keyword>
<dbReference type="GO" id="GO:0046943">
    <property type="term" value="F:carboxylic acid transmembrane transporter activity"/>
    <property type="evidence" value="ECO:0007669"/>
    <property type="project" value="TreeGrafter"/>
</dbReference>
<dbReference type="PANTHER" id="PTHR23508:SF10">
    <property type="entry name" value="CARBOXYLIC ACID TRANSPORTER PROTEIN HOMOLOG"/>
    <property type="match status" value="1"/>
</dbReference>
<dbReference type="EMBL" id="CP046916">
    <property type="protein sequence ID" value="QGZ65898.1"/>
    <property type="molecule type" value="Genomic_DNA"/>
</dbReference>
<keyword evidence="4 5" id="KW-0472">Membrane</keyword>
<gene>
    <name evidence="7" type="ORF">FAZ98_29130</name>
</gene>
<feature type="transmembrane region" description="Helical" evidence="5">
    <location>
        <begin position="117"/>
        <end position="137"/>
    </location>
</feature>
<dbReference type="PROSITE" id="PS00216">
    <property type="entry name" value="SUGAR_TRANSPORT_1"/>
    <property type="match status" value="1"/>
</dbReference>
<evidence type="ECO:0000313" key="7">
    <source>
        <dbReference type="EMBL" id="QGZ65898.1"/>
    </source>
</evidence>
<dbReference type="KEGG" id="pacs:FAZ98_29130"/>
<dbReference type="AlphaFoldDB" id="A0A7Z2GQ77"/>
<feature type="transmembrane region" description="Helical" evidence="5">
    <location>
        <begin position="60"/>
        <end position="79"/>
    </location>
</feature>
<dbReference type="InterPro" id="IPR011701">
    <property type="entry name" value="MFS"/>
</dbReference>
<keyword evidence="2 5" id="KW-0812">Transmembrane</keyword>
<evidence type="ECO:0000259" key="6">
    <source>
        <dbReference type="PROSITE" id="PS50850"/>
    </source>
</evidence>
<evidence type="ECO:0000256" key="1">
    <source>
        <dbReference type="ARBA" id="ARBA00004141"/>
    </source>
</evidence>
<dbReference type="InterPro" id="IPR036259">
    <property type="entry name" value="MFS_trans_sf"/>
</dbReference>
<dbReference type="Proteomes" id="UP000433577">
    <property type="component" value="Chromosome 4"/>
</dbReference>
<feature type="transmembrane region" description="Helical" evidence="5">
    <location>
        <begin position="91"/>
        <end position="111"/>
    </location>
</feature>
<dbReference type="PANTHER" id="PTHR23508">
    <property type="entry name" value="CARBOXYLIC ACID TRANSPORTER PROTEIN HOMOLOG"/>
    <property type="match status" value="1"/>
</dbReference>
<dbReference type="RefSeq" id="WP_158956815.1">
    <property type="nucleotide sequence ID" value="NZ_CP046916.1"/>
</dbReference>
<dbReference type="Pfam" id="PF07690">
    <property type="entry name" value="MFS_1"/>
    <property type="match status" value="1"/>
</dbReference>
<dbReference type="InterPro" id="IPR005829">
    <property type="entry name" value="Sugar_transporter_CS"/>
</dbReference>
<name>A0A7Z2GQ77_9BURK</name>
<evidence type="ECO:0000256" key="3">
    <source>
        <dbReference type="ARBA" id="ARBA00022989"/>
    </source>
</evidence>
<reference evidence="7 8" key="1">
    <citation type="submission" date="2019-12" db="EMBL/GenBank/DDBJ databases">
        <title>Paraburkholderia acidiphila 7Q-K02 sp. nov and Paraburkholderia acidisoli DHF22 sp. nov., two strains isolated from forest soil.</title>
        <authorList>
            <person name="Gao Z."/>
            <person name="Qiu L."/>
        </authorList>
    </citation>
    <scope>NUCLEOTIDE SEQUENCE [LARGE SCALE GENOMIC DNA]</scope>
    <source>
        <strain evidence="7 8">DHF22</strain>
    </source>
</reference>
<feature type="domain" description="Major facilitator superfamily (MFS) profile" evidence="6">
    <location>
        <begin position="25"/>
        <end position="440"/>
    </location>
</feature>
<organism evidence="7 8">
    <name type="scientific">Paraburkholderia acidisoli</name>
    <dbReference type="NCBI Taxonomy" id="2571748"/>
    <lineage>
        <taxon>Bacteria</taxon>
        <taxon>Pseudomonadati</taxon>
        <taxon>Pseudomonadota</taxon>
        <taxon>Betaproteobacteria</taxon>
        <taxon>Burkholderiales</taxon>
        <taxon>Burkholderiaceae</taxon>
        <taxon>Paraburkholderia</taxon>
    </lineage>
</organism>
<proteinExistence type="predicted"/>
<feature type="transmembrane region" description="Helical" evidence="5">
    <location>
        <begin position="408"/>
        <end position="431"/>
    </location>
</feature>
<feature type="transmembrane region" description="Helical" evidence="5">
    <location>
        <begin position="383"/>
        <end position="402"/>
    </location>
</feature>
<evidence type="ECO:0000313" key="8">
    <source>
        <dbReference type="Proteomes" id="UP000433577"/>
    </source>
</evidence>
<evidence type="ECO:0000256" key="4">
    <source>
        <dbReference type="ARBA" id="ARBA00023136"/>
    </source>
</evidence>
<evidence type="ECO:0000256" key="2">
    <source>
        <dbReference type="ARBA" id="ARBA00022692"/>
    </source>
</evidence>
<dbReference type="SUPFAM" id="SSF103473">
    <property type="entry name" value="MFS general substrate transporter"/>
    <property type="match status" value="1"/>
</dbReference>
<evidence type="ECO:0000256" key="5">
    <source>
        <dbReference type="SAM" id="Phobius"/>
    </source>
</evidence>
<feature type="transmembrane region" description="Helical" evidence="5">
    <location>
        <begin position="254"/>
        <end position="275"/>
    </location>
</feature>
<dbReference type="GO" id="GO:0005886">
    <property type="term" value="C:plasma membrane"/>
    <property type="evidence" value="ECO:0007669"/>
    <property type="project" value="TreeGrafter"/>
</dbReference>
<feature type="transmembrane region" description="Helical" evidence="5">
    <location>
        <begin position="149"/>
        <end position="171"/>
    </location>
</feature>
<dbReference type="InterPro" id="IPR020846">
    <property type="entry name" value="MFS_dom"/>
</dbReference>
<dbReference type="CDD" id="cd17365">
    <property type="entry name" value="MFS_PcaK_like"/>
    <property type="match status" value="1"/>
</dbReference>
<feature type="transmembrane region" description="Helical" evidence="5">
    <location>
        <begin position="21"/>
        <end position="48"/>
    </location>
</feature>
<dbReference type="Gene3D" id="1.20.1250.20">
    <property type="entry name" value="MFS general substrate transporter like domains"/>
    <property type="match status" value="1"/>
</dbReference>
<feature type="transmembrane region" description="Helical" evidence="5">
    <location>
        <begin position="345"/>
        <end position="362"/>
    </location>
</feature>
<keyword evidence="8" id="KW-1185">Reference proteome</keyword>
<dbReference type="PROSITE" id="PS50850">
    <property type="entry name" value="MFS"/>
    <property type="match status" value="1"/>
</dbReference>
<comment type="subcellular location">
    <subcellularLocation>
        <location evidence="1">Membrane</location>
        <topology evidence="1">Multi-pass membrane protein</topology>
    </subcellularLocation>
</comment>
<feature type="transmembrane region" description="Helical" evidence="5">
    <location>
        <begin position="295"/>
        <end position="315"/>
    </location>
</feature>
<protein>
    <submittedName>
        <fullName evidence="7">MFS transporter</fullName>
    </submittedName>
</protein>